<name>S4NVD9_9NEOP</name>
<dbReference type="GO" id="GO:0016740">
    <property type="term" value="F:transferase activity"/>
    <property type="evidence" value="ECO:0007669"/>
    <property type="project" value="UniProtKB-KW"/>
</dbReference>
<proteinExistence type="predicted"/>
<accession>S4NVD9</accession>
<keyword evidence="2" id="KW-0808">Transferase</keyword>
<protein>
    <submittedName>
        <fullName evidence="2">Glutathione S-transferase C-terminal domain-containing protein-like protein</fullName>
    </submittedName>
</protein>
<reference evidence="2" key="2">
    <citation type="submission" date="2013-05" db="EMBL/GenBank/DDBJ databases">
        <authorList>
            <person name="Carter J.-M."/>
            <person name="Baker S.C."/>
            <person name="Pink R."/>
            <person name="Carter D.R.F."/>
            <person name="Collins A."/>
            <person name="Tomlin J."/>
            <person name="Gibbs M."/>
            <person name="Breuker C.J."/>
        </authorList>
    </citation>
    <scope>NUCLEOTIDE SEQUENCE</scope>
    <source>
        <tissue evidence="2">Ovary</tissue>
    </source>
</reference>
<dbReference type="EMBL" id="GAIX01012987">
    <property type="protein sequence ID" value="JAA79573.1"/>
    <property type="molecule type" value="Transcribed_RNA"/>
</dbReference>
<feature type="region of interest" description="Disordered" evidence="1">
    <location>
        <begin position="1"/>
        <end position="20"/>
    </location>
</feature>
<feature type="non-terminal residue" evidence="2">
    <location>
        <position position="92"/>
    </location>
</feature>
<dbReference type="AlphaFoldDB" id="S4NVD9"/>
<evidence type="ECO:0000256" key="1">
    <source>
        <dbReference type="SAM" id="MobiDB-lite"/>
    </source>
</evidence>
<organism evidence="2">
    <name type="scientific">Pararge aegeria</name>
    <name type="common">speckled wood butterfly</name>
    <dbReference type="NCBI Taxonomy" id="116150"/>
    <lineage>
        <taxon>Eukaryota</taxon>
        <taxon>Metazoa</taxon>
        <taxon>Ecdysozoa</taxon>
        <taxon>Arthropoda</taxon>
        <taxon>Hexapoda</taxon>
        <taxon>Insecta</taxon>
        <taxon>Pterygota</taxon>
        <taxon>Neoptera</taxon>
        <taxon>Endopterygota</taxon>
        <taxon>Lepidoptera</taxon>
        <taxon>Glossata</taxon>
        <taxon>Ditrysia</taxon>
        <taxon>Papilionoidea</taxon>
        <taxon>Nymphalidae</taxon>
        <taxon>Satyrinae</taxon>
        <taxon>Satyrini</taxon>
        <taxon>Parargina</taxon>
        <taxon>Pararge</taxon>
    </lineage>
</organism>
<feature type="non-terminal residue" evidence="2">
    <location>
        <position position="1"/>
    </location>
</feature>
<sequence>TVNSISDEKKVNKSSEKTRTPKVRKWKSNIKKELEVECSVKVEDLNVEHQFAEGPFFTLADLILFTLYSIVIKSLDEKVIESLLPLTYKWFS</sequence>
<feature type="compositionally biased region" description="Basic and acidic residues" evidence="1">
    <location>
        <begin position="1"/>
        <end position="19"/>
    </location>
</feature>
<reference evidence="2" key="1">
    <citation type="journal article" date="2013" name="BMC Genomics">
        <title>Unscrambling butterfly oogenesis.</title>
        <authorList>
            <person name="Carter J.M."/>
            <person name="Baker S.C."/>
            <person name="Pink R."/>
            <person name="Carter D.R."/>
            <person name="Collins A."/>
            <person name="Tomlin J."/>
            <person name="Gibbs M."/>
            <person name="Breuker C.J."/>
        </authorList>
    </citation>
    <scope>NUCLEOTIDE SEQUENCE</scope>
    <source>
        <tissue evidence="2">Ovary</tissue>
    </source>
</reference>
<evidence type="ECO:0000313" key="2">
    <source>
        <dbReference type="EMBL" id="JAA79573.1"/>
    </source>
</evidence>